<organism evidence="2 3">
    <name type="scientific">Companilactobacillus zhachilii</name>
    <dbReference type="NCBI Taxonomy" id="2304606"/>
    <lineage>
        <taxon>Bacteria</taxon>
        <taxon>Bacillati</taxon>
        <taxon>Bacillota</taxon>
        <taxon>Bacilli</taxon>
        <taxon>Lactobacillales</taxon>
        <taxon>Lactobacillaceae</taxon>
        <taxon>Companilactobacillus</taxon>
    </lineage>
</organism>
<dbReference type="AlphaFoldDB" id="A0A386PPT5"/>
<dbReference type="EMBL" id="CP031933">
    <property type="protein sequence ID" value="AYE37704.1"/>
    <property type="molecule type" value="Genomic_DNA"/>
</dbReference>
<dbReference type="Proteomes" id="UP000267208">
    <property type="component" value="Chromosome"/>
</dbReference>
<feature type="region of interest" description="Disordered" evidence="1">
    <location>
        <begin position="323"/>
        <end position="365"/>
    </location>
</feature>
<accession>A0A386PPT5</accession>
<reference evidence="3" key="1">
    <citation type="submission" date="2018-08" db="EMBL/GenBank/DDBJ databases">
        <title>Genome of Lactobacillus sp. HBUAS52074.</title>
        <authorList>
            <person name="Guo Z."/>
            <person name="Zhang Z.D."/>
        </authorList>
    </citation>
    <scope>NUCLEOTIDE SEQUENCE [LARGE SCALE GENOMIC DNA]</scope>
    <source>
        <strain evidence="3">HBUAS52074</strain>
    </source>
</reference>
<name>A0A386PPT5_9LACO</name>
<proteinExistence type="predicted"/>
<protein>
    <submittedName>
        <fullName evidence="2">Isopeptide-forming domain-containing fimbrial protein</fullName>
    </submittedName>
</protein>
<evidence type="ECO:0000313" key="2">
    <source>
        <dbReference type="EMBL" id="AYE37704.1"/>
    </source>
</evidence>
<keyword evidence="3" id="KW-1185">Reference proteome</keyword>
<feature type="compositionally biased region" description="Polar residues" evidence="1">
    <location>
        <begin position="334"/>
        <end position="365"/>
    </location>
</feature>
<evidence type="ECO:0000256" key="1">
    <source>
        <dbReference type="SAM" id="MobiDB-lite"/>
    </source>
</evidence>
<dbReference type="OrthoDB" id="2311396at2"/>
<gene>
    <name evidence="2" type="ORF">D1B17_03125</name>
</gene>
<sequence length="843" mass="91497">MKVIKSIPKVLLAFLTSLFVFFIFNHSEIPIHAASSDAINTSANVMAQYDGITNWKLQRYTPSNQIGEIPIGGNVSLGYTFGAARNASGKVTGGDNTITLSSTIGSAKLGPNSSAPTINNSKINIFLNNNGKYYGILHQGDSSYIGSGGHPERASDTSIDFALITGKQDSYFYNDMNVLANLETISSEPGSSKLFYTGTDANGRPAYKLAGYYAKKSVFVQIVLKADPSGAPIVWRELYVYNPNGPAQYQTFYGEDTGLNPNNNLTDTVDSVPMFAIGDKKGLYLRSGADSNGVNYDPASKLFITNDVAGGFKDFMGRTLTNPGNWSIKGRSGSGNASSITNPTLPWTSSPNETQNGDTNLPANSNLLVLNENTPQEYKVVDSDGRQDSAYTLRWPQTNSASASVERFVSKIGATISGYAIPTMKLTYKNMNRNDGTNQVNDRLHFNISVRNDGLNSNWTISRILNAMPKGLTIDPKTSVSLTNGNSIDYNPNSSIEVGESADFSFDAIIDNTAPYNLDSKGNLTNKASVFGNNSGQNDTRELTDSVTIPVQIPKFKYRFTELLRNETTDPNGTFTNKVTAQKDDIIDYKVDFVSNGSSIVSNAYFYNKFEADDGLELVPNSVAWNGNNYNTMDVPMGALRNNQTYTVTFKAKVTGISQKTTSNSASLIYGLDGDTGYSNRMDVEEPAIVDIQDAPQTTAITEVPSGIDFGSVNSAGFERLLKNISTTGNLRITHAADSPFQVSVSYDNDGDTPISSNGNKLVQDDGNTLLLNQAKKDTTDLWKPLNAFPTAINFDGFNGSYKDLDLTKYVGKNKWQLRVPANSQAGQYNGQVTWSIEDTLAE</sequence>
<dbReference type="KEGG" id="lzh:D1B17_03125"/>
<evidence type="ECO:0000313" key="3">
    <source>
        <dbReference type="Proteomes" id="UP000267208"/>
    </source>
</evidence>
<dbReference type="RefSeq" id="WP_120141953.1">
    <property type="nucleotide sequence ID" value="NZ_CP031933.2"/>
</dbReference>